<name>A0A7X1ZJ48_9PROT</name>
<reference evidence="2 3" key="1">
    <citation type="submission" date="2019-10" db="EMBL/GenBank/DDBJ databases">
        <title>Draft whole-genome sequence of the purple nonsulfur photosynthetic bacterium Roseospira navarrensis DSM 15114.</title>
        <authorList>
            <person name="Kyndt J.A."/>
            <person name="Meyer T.E."/>
        </authorList>
    </citation>
    <scope>NUCLEOTIDE SEQUENCE [LARGE SCALE GENOMIC DNA]</scope>
    <source>
        <strain evidence="2 3">DSM 15114</strain>
    </source>
</reference>
<protein>
    <submittedName>
        <fullName evidence="2">DUF2937 family protein</fullName>
    </submittedName>
</protein>
<keyword evidence="3" id="KW-1185">Reference proteome</keyword>
<feature type="region of interest" description="Disordered" evidence="1">
    <location>
        <begin position="186"/>
        <end position="212"/>
    </location>
</feature>
<evidence type="ECO:0000313" key="2">
    <source>
        <dbReference type="EMBL" id="MQX38551.1"/>
    </source>
</evidence>
<organism evidence="2 3">
    <name type="scientific">Roseospira navarrensis</name>
    <dbReference type="NCBI Taxonomy" id="140058"/>
    <lineage>
        <taxon>Bacteria</taxon>
        <taxon>Pseudomonadati</taxon>
        <taxon>Pseudomonadota</taxon>
        <taxon>Alphaproteobacteria</taxon>
        <taxon>Rhodospirillales</taxon>
        <taxon>Rhodospirillaceae</taxon>
        <taxon>Roseospira</taxon>
    </lineage>
</organism>
<evidence type="ECO:0000313" key="3">
    <source>
        <dbReference type="Proteomes" id="UP000434582"/>
    </source>
</evidence>
<proteinExistence type="predicted"/>
<evidence type="ECO:0000256" key="1">
    <source>
        <dbReference type="SAM" id="MobiDB-lite"/>
    </source>
</evidence>
<dbReference type="InterPro" id="IPR022584">
    <property type="entry name" value="DUF2937"/>
</dbReference>
<dbReference type="Pfam" id="PF11157">
    <property type="entry name" value="DUF2937"/>
    <property type="match status" value="2"/>
</dbReference>
<dbReference type="OrthoDB" id="193051at2"/>
<comment type="caution">
    <text evidence="2">The sequence shown here is derived from an EMBL/GenBank/DDBJ whole genome shotgun (WGS) entry which is preliminary data.</text>
</comment>
<feature type="compositionally biased region" description="Basic and acidic residues" evidence="1">
    <location>
        <begin position="203"/>
        <end position="212"/>
    </location>
</feature>
<accession>A0A7X1ZJ48</accession>
<sequence length="212" mass="23020">MRNLDGWGWRDRDDDRGSRTMPGGWMLRKLDSLAGAVVAAAGGVAASQWREFLQQYLQRLGGHVDEARLNRDHLTSLYEVAGAAEKPVVADMLADGEARVAALMEALRQLTDAGAVMQPVVFVRTLDPMIAQATLERFQPAVPLDTASLLWAGAGMVLALMLYELVKATLWVVARGPMVLLGLGAGRDGGPKRRTRSAPRRAAPPERVEPKL</sequence>
<dbReference type="Proteomes" id="UP000434582">
    <property type="component" value="Unassembled WGS sequence"/>
</dbReference>
<dbReference type="EMBL" id="WIVE01000127">
    <property type="protein sequence ID" value="MQX38551.1"/>
    <property type="molecule type" value="Genomic_DNA"/>
</dbReference>
<dbReference type="AlphaFoldDB" id="A0A7X1ZJ48"/>
<gene>
    <name evidence="2" type="ORF">GHC57_18740</name>
</gene>